<comment type="catalytic activity">
    <reaction evidence="16 17">
        <text>epoxyqueuosine(34) in tRNA + AH2 = queuosine(34) in tRNA + A + H2O</text>
        <dbReference type="Rhea" id="RHEA:32159"/>
        <dbReference type="Rhea" id="RHEA-COMP:18571"/>
        <dbReference type="Rhea" id="RHEA-COMP:18582"/>
        <dbReference type="ChEBI" id="CHEBI:13193"/>
        <dbReference type="ChEBI" id="CHEBI:15377"/>
        <dbReference type="ChEBI" id="CHEBI:17499"/>
        <dbReference type="ChEBI" id="CHEBI:194431"/>
        <dbReference type="ChEBI" id="CHEBI:194443"/>
        <dbReference type="EC" id="1.17.99.6"/>
    </reaction>
</comment>
<evidence type="ECO:0000256" key="4">
    <source>
        <dbReference type="ARBA" id="ARBA00012622"/>
    </source>
</evidence>
<keyword evidence="8 17" id="KW-0479">Metal-binding</keyword>
<evidence type="ECO:0000313" key="19">
    <source>
        <dbReference type="Proteomes" id="UP000177376"/>
    </source>
</evidence>
<comment type="caution">
    <text evidence="18">The sequence shown here is derived from an EMBL/GenBank/DDBJ whole genome shotgun (WGS) entry which is preliminary data.</text>
</comment>
<organism evidence="18 19">
    <name type="scientific">Candidatus Buchananbacteria bacterium RIFCSPLOWO2_01_FULL_39_33</name>
    <dbReference type="NCBI Taxonomy" id="1797543"/>
    <lineage>
        <taxon>Bacteria</taxon>
        <taxon>Candidatus Buchananiibacteriota</taxon>
    </lineage>
</organism>
<keyword evidence="9 17" id="KW-0671">Queuosine biosynthesis</keyword>
<evidence type="ECO:0000256" key="11">
    <source>
        <dbReference type="ARBA" id="ARBA00023004"/>
    </source>
</evidence>
<keyword evidence="7 17" id="KW-0819">tRNA processing</keyword>
<evidence type="ECO:0000256" key="15">
    <source>
        <dbReference type="ARBA" id="ARBA00031446"/>
    </source>
</evidence>
<name>A0A1G1YJC6_9BACT</name>
<dbReference type="Gene3D" id="3.40.50.620">
    <property type="entry name" value="HUPs"/>
    <property type="match status" value="1"/>
</dbReference>
<dbReference type="GO" id="GO:0046872">
    <property type="term" value="F:metal ion binding"/>
    <property type="evidence" value="ECO:0007669"/>
    <property type="project" value="UniProtKB-KW"/>
</dbReference>
<keyword evidence="13 17" id="KW-1015">Disulfide bond</keyword>
<evidence type="ECO:0000256" key="6">
    <source>
        <dbReference type="ARBA" id="ARBA00022485"/>
    </source>
</evidence>
<dbReference type="GO" id="GO:0008616">
    <property type="term" value="P:tRNA queuosine(34) biosynthetic process"/>
    <property type="evidence" value="ECO:0007669"/>
    <property type="project" value="UniProtKB-UniRule"/>
</dbReference>
<sequence length="180" mass="20945">MKPRLLLHTCCAPCSGYLVSALADNFEVTVYYNNPNIYPLEEYQARQKEVKDFFTKIGVEFVEAEYDHQQWQEVTKGLANEPEGGKRCVLCYHLRLKNSAHYAKNRNYDFFASTMSISPHKNSQILNNLGRALAKKIGIEFLAEDWKKKDRFKKAMEFSRAQGFYRQNYCGCEFSVLNKV</sequence>
<feature type="binding site" evidence="17">
    <location>
        <position position="10"/>
    </location>
    <ligand>
        <name>[4Fe-4S] cluster</name>
        <dbReference type="ChEBI" id="CHEBI:49883"/>
    </ligand>
</feature>
<accession>A0A1G1YJC6</accession>
<dbReference type="UniPathway" id="UPA00392"/>
<proteinExistence type="inferred from homology"/>
<evidence type="ECO:0000256" key="17">
    <source>
        <dbReference type="HAMAP-Rule" id="MF_02089"/>
    </source>
</evidence>
<keyword evidence="6 17" id="KW-0004">4Fe-4S</keyword>
<keyword evidence="12 17" id="KW-0411">Iron-sulfur</keyword>
<dbReference type="Proteomes" id="UP000177376">
    <property type="component" value="Unassembled WGS sequence"/>
</dbReference>
<evidence type="ECO:0000256" key="9">
    <source>
        <dbReference type="ARBA" id="ARBA00022785"/>
    </source>
</evidence>
<evidence type="ECO:0000256" key="14">
    <source>
        <dbReference type="ARBA" id="ARBA00023284"/>
    </source>
</evidence>
<comment type="pathway">
    <text evidence="2 17">tRNA modification; tRNA-queuosine biosynthesis.</text>
</comment>
<keyword evidence="10 17" id="KW-0560">Oxidoreductase</keyword>
<evidence type="ECO:0000256" key="10">
    <source>
        <dbReference type="ARBA" id="ARBA00023002"/>
    </source>
</evidence>
<evidence type="ECO:0000256" key="2">
    <source>
        <dbReference type="ARBA" id="ARBA00004691"/>
    </source>
</evidence>
<evidence type="ECO:0000313" key="18">
    <source>
        <dbReference type="EMBL" id="OGY52399.1"/>
    </source>
</evidence>
<dbReference type="EMBL" id="MHIM01000020">
    <property type="protein sequence ID" value="OGY52399.1"/>
    <property type="molecule type" value="Genomic_DNA"/>
</dbReference>
<gene>
    <name evidence="17" type="primary">queH</name>
    <name evidence="18" type="ORF">A3A02_02860</name>
</gene>
<dbReference type="GO" id="GO:0052693">
    <property type="term" value="F:epoxyqueuosine reductase activity"/>
    <property type="evidence" value="ECO:0007669"/>
    <property type="project" value="UniProtKB-UniRule"/>
</dbReference>
<feature type="disulfide bond" description="Redox-active" evidence="17">
    <location>
        <begin position="170"/>
        <end position="172"/>
    </location>
</feature>
<evidence type="ECO:0000256" key="5">
    <source>
        <dbReference type="ARBA" id="ARBA00016895"/>
    </source>
</evidence>
<evidence type="ECO:0000256" key="8">
    <source>
        <dbReference type="ARBA" id="ARBA00022723"/>
    </source>
</evidence>
<feature type="binding site" evidence="17">
    <location>
        <position position="88"/>
    </location>
    <ligand>
        <name>[4Fe-4S] cluster</name>
        <dbReference type="ChEBI" id="CHEBI:49883"/>
    </ligand>
</feature>
<evidence type="ECO:0000256" key="1">
    <source>
        <dbReference type="ARBA" id="ARBA00002268"/>
    </source>
</evidence>
<reference evidence="18 19" key="1">
    <citation type="journal article" date="2016" name="Nat. Commun.">
        <title>Thousands of microbial genomes shed light on interconnected biogeochemical processes in an aquifer system.</title>
        <authorList>
            <person name="Anantharaman K."/>
            <person name="Brown C.T."/>
            <person name="Hug L.A."/>
            <person name="Sharon I."/>
            <person name="Castelle C.J."/>
            <person name="Probst A.J."/>
            <person name="Thomas B.C."/>
            <person name="Singh A."/>
            <person name="Wilkins M.J."/>
            <person name="Karaoz U."/>
            <person name="Brodie E.L."/>
            <person name="Williams K.H."/>
            <person name="Hubbard S.S."/>
            <person name="Banfield J.F."/>
        </authorList>
    </citation>
    <scope>NUCLEOTIDE SEQUENCE [LARGE SCALE GENOMIC DNA]</scope>
</reference>
<evidence type="ECO:0000256" key="7">
    <source>
        <dbReference type="ARBA" id="ARBA00022694"/>
    </source>
</evidence>
<dbReference type="AlphaFoldDB" id="A0A1G1YJC6"/>
<feature type="binding site" evidence="17">
    <location>
        <position position="11"/>
    </location>
    <ligand>
        <name>[4Fe-4S] cluster</name>
        <dbReference type="ChEBI" id="CHEBI:49883"/>
    </ligand>
</feature>
<protein>
    <recommendedName>
        <fullName evidence="5 17">Epoxyqueuosine reductase QueH</fullName>
        <ecNumber evidence="4 17">1.17.99.6</ecNumber>
    </recommendedName>
    <alternativeName>
        <fullName evidence="15 17">Queuosine biosynthesis protein QueH</fullName>
    </alternativeName>
</protein>
<dbReference type="HAMAP" id="MF_02089">
    <property type="entry name" value="QueH"/>
    <property type="match status" value="1"/>
</dbReference>
<dbReference type="Pfam" id="PF02677">
    <property type="entry name" value="QueH"/>
    <property type="match status" value="1"/>
</dbReference>
<keyword evidence="14 17" id="KW-0676">Redox-active center</keyword>
<dbReference type="EC" id="1.17.99.6" evidence="4 17"/>
<keyword evidence="11 17" id="KW-0408">Iron</keyword>
<evidence type="ECO:0000256" key="3">
    <source>
        <dbReference type="ARBA" id="ARBA00008207"/>
    </source>
</evidence>
<evidence type="ECO:0000256" key="12">
    <source>
        <dbReference type="ARBA" id="ARBA00023014"/>
    </source>
</evidence>
<dbReference type="PANTHER" id="PTHR36701:SF1">
    <property type="entry name" value="EPOXYQUEUOSINE REDUCTASE QUEH"/>
    <property type="match status" value="1"/>
</dbReference>
<feature type="binding site" evidence="17">
    <location>
        <position position="91"/>
    </location>
    <ligand>
        <name>[4Fe-4S] cluster</name>
        <dbReference type="ChEBI" id="CHEBI:49883"/>
    </ligand>
</feature>
<evidence type="ECO:0000256" key="16">
    <source>
        <dbReference type="ARBA" id="ARBA00047415"/>
    </source>
</evidence>
<dbReference type="InterPro" id="IPR003828">
    <property type="entry name" value="QueH"/>
</dbReference>
<dbReference type="GO" id="GO:0051539">
    <property type="term" value="F:4 iron, 4 sulfur cluster binding"/>
    <property type="evidence" value="ECO:0007669"/>
    <property type="project" value="UniProtKB-UniRule"/>
</dbReference>
<comment type="similarity">
    <text evidence="3 17">Belongs to the QueH family.</text>
</comment>
<dbReference type="InterPro" id="IPR014729">
    <property type="entry name" value="Rossmann-like_a/b/a_fold"/>
</dbReference>
<comment type="function">
    <text evidence="1 17">Catalyzes the conversion of epoxyqueuosine (oQ) to queuosine (Q), which is a hypermodified base found in the wobble positions of tRNA(Asp), tRNA(Asn), tRNA(His) and tRNA(Tyr).</text>
</comment>
<dbReference type="PANTHER" id="PTHR36701">
    <property type="entry name" value="EPOXYQUEUOSINE REDUCTASE QUEH"/>
    <property type="match status" value="1"/>
</dbReference>
<evidence type="ECO:0000256" key="13">
    <source>
        <dbReference type="ARBA" id="ARBA00023157"/>
    </source>
</evidence>